<reference evidence="12" key="1">
    <citation type="journal article" date="2015" name="Nature">
        <title>Complex archaea that bridge the gap between prokaryotes and eukaryotes.</title>
        <authorList>
            <person name="Spang A."/>
            <person name="Saw J.H."/>
            <person name="Jorgensen S.L."/>
            <person name="Zaremba-Niedzwiedzka K."/>
            <person name="Martijn J."/>
            <person name="Lind A.E."/>
            <person name="van Eijk R."/>
            <person name="Schleper C."/>
            <person name="Guy L."/>
            <person name="Ettema T.J."/>
        </authorList>
    </citation>
    <scope>NUCLEOTIDE SEQUENCE</scope>
</reference>
<dbReference type="PRINTS" id="PR00120">
    <property type="entry name" value="HATPASE"/>
</dbReference>
<feature type="transmembrane region" description="Helical" evidence="10">
    <location>
        <begin position="296"/>
        <end position="320"/>
    </location>
</feature>
<dbReference type="PRINTS" id="PR00119">
    <property type="entry name" value="CATATPASE"/>
</dbReference>
<feature type="transmembrane region" description="Helical" evidence="10">
    <location>
        <begin position="842"/>
        <end position="863"/>
    </location>
</feature>
<dbReference type="AlphaFoldDB" id="A0A0F9S409"/>
<dbReference type="InterPro" id="IPR008250">
    <property type="entry name" value="ATPase_P-typ_transduc_dom_A_sf"/>
</dbReference>
<evidence type="ECO:0000313" key="12">
    <source>
        <dbReference type="EMBL" id="KKN56997.1"/>
    </source>
</evidence>
<sequence>MKMENIQSHAIDFKDVAKQMETSIENGLTGQETQKRLERFGRNELTKEKGKTALQIFIGQFKDFLIYLLIFAILISIVIGIYESIKIPGEWPSEYTDALVILTILIVNAVLGFYQEYQAEKSLESLKKLAPHYAIVRRDGKVMEIGVEEVVPGDIVLFGEGDKFPADIRLYKEFSLYVDEAILTGESQPVKKQLNPVDKKLILADRTNLGYMNTIITRGNGEGIVIGTGMHTEIGKIATSLQQEEIELSPFQKEVNRFGKLLGIVIIIICAAVFVTELILIVSLGSPNPMDELIEAFEIAISLAVSAVPEGLIVVITVVMSIGMRKMADKNALVRKLTAVETLGRVNVICSDKTGTLTKNEMTVVKVFIGGNEYNVEGVGYALEGKIIGDKGKQVQITDYLKKYLEVCMFCNNSNVSLRNDGTSDTDVVGDPTEISMKVLAMKMELGTKSEKIAEIPFNSDRKMMSVAVEIDNKLYSLIKGAPDILLNNAGYGVDENQVKPINDVREKILEKNEEFAKNALRVLGVAYKPLDEGYKEEEMEQDYIYLGLAGIIDPARDEVKDAIEEARMAGIRTIMITGDHKITAIAIAQEIGLTESSEAITGIELEEMSDDELRERVKTVDVFARVTSEHKLRIMRRLKELDLVISMTGDGVNDAPAVKGAHVGVAMGLKGTEVTQEASEMILIDDNYATIVNAIEEGRGIFETTKGFFRYMLSTNFDEIFLILTAYILMKLAPNIFLALPVIPIQILWLNIATDGLPAMVLGLTPTDPDVMKERPRKGFTLLPEIKGPVLLLGIYTSITDITLYLLLWGVLIPGWAQAGVPGLIGFDPTLPFAVWPAANFYAIALTQTIIFTNLVVCELLFVYTCTSNIKPFYLFPNKHLFWATGLSFGLQLLILFTPMGLAFHVVPLFHPYFWITLILAAFSVSVVDELRKWRIRKKRGMRILRKS</sequence>
<evidence type="ECO:0000256" key="9">
    <source>
        <dbReference type="ARBA" id="ARBA00023136"/>
    </source>
</evidence>
<keyword evidence="6" id="KW-0460">Magnesium</keyword>
<feature type="transmembrane region" description="Helical" evidence="10">
    <location>
        <begin position="883"/>
        <end position="908"/>
    </location>
</feature>
<keyword evidence="8 10" id="KW-1133">Transmembrane helix</keyword>
<dbReference type="GO" id="GO:0016020">
    <property type="term" value="C:membrane"/>
    <property type="evidence" value="ECO:0007669"/>
    <property type="project" value="InterPro"/>
</dbReference>
<dbReference type="Gene3D" id="3.40.50.1000">
    <property type="entry name" value="HAD superfamily/HAD-like"/>
    <property type="match status" value="1"/>
</dbReference>
<keyword evidence="4" id="KW-0547">Nucleotide-binding</keyword>
<feature type="transmembrane region" description="Helical" evidence="10">
    <location>
        <begin position="721"/>
        <end position="741"/>
    </location>
</feature>
<evidence type="ECO:0000256" key="8">
    <source>
        <dbReference type="ARBA" id="ARBA00022989"/>
    </source>
</evidence>
<feature type="transmembrane region" description="Helical" evidence="10">
    <location>
        <begin position="914"/>
        <end position="932"/>
    </location>
</feature>
<dbReference type="NCBIfam" id="TIGR01494">
    <property type="entry name" value="ATPase_P-type"/>
    <property type="match status" value="3"/>
</dbReference>
<dbReference type="Gene3D" id="3.40.1110.10">
    <property type="entry name" value="Calcium-transporting ATPase, cytoplasmic domain N"/>
    <property type="match status" value="1"/>
</dbReference>
<feature type="domain" description="Cation-transporting P-type ATPase N-terminal" evidence="11">
    <location>
        <begin position="7"/>
        <end position="81"/>
    </location>
</feature>
<dbReference type="GO" id="GO:0016887">
    <property type="term" value="F:ATP hydrolysis activity"/>
    <property type="evidence" value="ECO:0007669"/>
    <property type="project" value="InterPro"/>
</dbReference>
<dbReference type="InterPro" id="IPR018303">
    <property type="entry name" value="ATPase_P-typ_P_site"/>
</dbReference>
<evidence type="ECO:0000256" key="5">
    <source>
        <dbReference type="ARBA" id="ARBA00022840"/>
    </source>
</evidence>
<dbReference type="SMART" id="SM00831">
    <property type="entry name" value="Cation_ATPase_N"/>
    <property type="match status" value="1"/>
</dbReference>
<dbReference type="PANTHER" id="PTHR42861">
    <property type="entry name" value="CALCIUM-TRANSPORTING ATPASE"/>
    <property type="match status" value="1"/>
</dbReference>
<proteinExistence type="predicted"/>
<evidence type="ECO:0000256" key="1">
    <source>
        <dbReference type="ARBA" id="ARBA00004127"/>
    </source>
</evidence>
<evidence type="ECO:0000256" key="6">
    <source>
        <dbReference type="ARBA" id="ARBA00022842"/>
    </source>
</evidence>
<feature type="transmembrane region" description="Helical" evidence="10">
    <location>
        <begin position="747"/>
        <end position="768"/>
    </location>
</feature>
<dbReference type="SUPFAM" id="SSF81660">
    <property type="entry name" value="Metal cation-transporting ATPase, ATP-binding domain N"/>
    <property type="match status" value="1"/>
</dbReference>
<organism evidence="12">
    <name type="scientific">marine sediment metagenome</name>
    <dbReference type="NCBI Taxonomy" id="412755"/>
    <lineage>
        <taxon>unclassified sequences</taxon>
        <taxon>metagenomes</taxon>
        <taxon>ecological metagenomes</taxon>
    </lineage>
</organism>
<dbReference type="PROSITE" id="PS00154">
    <property type="entry name" value="ATPASE_E1_E2"/>
    <property type="match status" value="1"/>
</dbReference>
<evidence type="ECO:0000256" key="2">
    <source>
        <dbReference type="ARBA" id="ARBA00022553"/>
    </source>
</evidence>
<keyword evidence="3 10" id="KW-0812">Transmembrane</keyword>
<dbReference type="InterPro" id="IPR004014">
    <property type="entry name" value="ATPase_P-typ_cation-transptr_N"/>
</dbReference>
<feature type="transmembrane region" description="Helical" evidence="10">
    <location>
        <begin position="64"/>
        <end position="83"/>
    </location>
</feature>
<dbReference type="InterPro" id="IPR023299">
    <property type="entry name" value="ATPase_P-typ_cyto_dom_N"/>
</dbReference>
<accession>A0A0F9S409</accession>
<dbReference type="Pfam" id="PF13246">
    <property type="entry name" value="Cation_ATPase"/>
    <property type="match status" value="1"/>
</dbReference>
<dbReference type="GO" id="GO:0005524">
    <property type="term" value="F:ATP binding"/>
    <property type="evidence" value="ECO:0007669"/>
    <property type="project" value="UniProtKB-KW"/>
</dbReference>
<evidence type="ECO:0000256" key="7">
    <source>
        <dbReference type="ARBA" id="ARBA00022967"/>
    </source>
</evidence>
<dbReference type="FunFam" id="2.70.150.10:FF:000160">
    <property type="entry name" value="Sarcoplasmic/endoplasmic reticulum calcium ATPase 1"/>
    <property type="match status" value="1"/>
</dbReference>
<dbReference type="SUPFAM" id="SSF81653">
    <property type="entry name" value="Calcium ATPase, transduction domain A"/>
    <property type="match status" value="1"/>
</dbReference>
<keyword evidence="5" id="KW-0067">ATP-binding</keyword>
<dbReference type="InterPro" id="IPR044492">
    <property type="entry name" value="P_typ_ATPase_HD_dom"/>
</dbReference>
<dbReference type="SUPFAM" id="SSF81665">
    <property type="entry name" value="Calcium ATPase, transmembrane domain M"/>
    <property type="match status" value="1"/>
</dbReference>
<dbReference type="InterPro" id="IPR023214">
    <property type="entry name" value="HAD_sf"/>
</dbReference>
<dbReference type="InterPro" id="IPR001757">
    <property type="entry name" value="P_typ_ATPase"/>
</dbReference>
<comment type="caution">
    <text evidence="12">The sequence shown here is derived from an EMBL/GenBank/DDBJ whole genome shotgun (WGS) entry which is preliminary data.</text>
</comment>
<dbReference type="SFLD" id="SFLDG00002">
    <property type="entry name" value="C1.7:_P-type_atpase_like"/>
    <property type="match status" value="1"/>
</dbReference>
<dbReference type="FunFam" id="3.40.50.1000:FF:000001">
    <property type="entry name" value="Phospholipid-transporting ATPase IC"/>
    <property type="match status" value="1"/>
</dbReference>
<dbReference type="EMBL" id="LAZR01000824">
    <property type="protein sequence ID" value="KKN56997.1"/>
    <property type="molecule type" value="Genomic_DNA"/>
</dbReference>
<dbReference type="InterPro" id="IPR023298">
    <property type="entry name" value="ATPase_P-typ_TM_dom_sf"/>
</dbReference>
<evidence type="ECO:0000256" key="4">
    <source>
        <dbReference type="ARBA" id="ARBA00022741"/>
    </source>
</evidence>
<dbReference type="InterPro" id="IPR036412">
    <property type="entry name" value="HAD-like_sf"/>
</dbReference>
<dbReference type="SFLD" id="SFLDS00003">
    <property type="entry name" value="Haloacid_Dehalogenase"/>
    <property type="match status" value="1"/>
</dbReference>
<keyword evidence="2" id="KW-0597">Phosphoprotein</keyword>
<feature type="transmembrane region" description="Helical" evidence="10">
    <location>
        <begin position="95"/>
        <end position="114"/>
    </location>
</feature>
<evidence type="ECO:0000256" key="10">
    <source>
        <dbReference type="SAM" id="Phobius"/>
    </source>
</evidence>
<dbReference type="Pfam" id="PF00689">
    <property type="entry name" value="Cation_ATPase_C"/>
    <property type="match status" value="1"/>
</dbReference>
<dbReference type="InterPro" id="IPR059000">
    <property type="entry name" value="ATPase_P-type_domA"/>
</dbReference>
<dbReference type="Gene3D" id="1.20.1110.10">
    <property type="entry name" value="Calcium-transporting ATPase, transmembrane domain"/>
    <property type="match status" value="1"/>
</dbReference>
<keyword evidence="7" id="KW-1278">Translocase</keyword>
<feature type="transmembrane region" description="Helical" evidence="10">
    <location>
        <begin position="261"/>
        <end position="284"/>
    </location>
</feature>
<evidence type="ECO:0000256" key="3">
    <source>
        <dbReference type="ARBA" id="ARBA00022692"/>
    </source>
</evidence>
<dbReference type="Gene3D" id="2.70.150.10">
    <property type="entry name" value="Calcium-transporting ATPase, cytoplasmic transduction domain A"/>
    <property type="match status" value="1"/>
</dbReference>
<name>A0A0F9S409_9ZZZZ</name>
<dbReference type="SFLD" id="SFLDF00027">
    <property type="entry name" value="p-type_atpase"/>
    <property type="match status" value="1"/>
</dbReference>
<dbReference type="Pfam" id="PF00690">
    <property type="entry name" value="Cation_ATPase_N"/>
    <property type="match status" value="1"/>
</dbReference>
<dbReference type="SUPFAM" id="SSF56784">
    <property type="entry name" value="HAD-like"/>
    <property type="match status" value="1"/>
</dbReference>
<dbReference type="Pfam" id="PF00122">
    <property type="entry name" value="E1-E2_ATPase"/>
    <property type="match status" value="1"/>
</dbReference>
<evidence type="ECO:0000259" key="11">
    <source>
        <dbReference type="SMART" id="SM00831"/>
    </source>
</evidence>
<keyword evidence="9 10" id="KW-0472">Membrane</keyword>
<protein>
    <recommendedName>
        <fullName evidence="11">Cation-transporting P-type ATPase N-terminal domain-containing protein</fullName>
    </recommendedName>
</protein>
<comment type="subcellular location">
    <subcellularLocation>
        <location evidence="1">Endomembrane system</location>
        <topology evidence="1">Multi-pass membrane protein</topology>
    </subcellularLocation>
</comment>
<dbReference type="InterPro" id="IPR006068">
    <property type="entry name" value="ATPase_P-typ_cation-transptr_C"/>
</dbReference>
<dbReference type="GO" id="GO:0012505">
    <property type="term" value="C:endomembrane system"/>
    <property type="evidence" value="ECO:0007669"/>
    <property type="project" value="UniProtKB-SubCell"/>
</dbReference>
<gene>
    <name evidence="12" type="ORF">LCGC14_0566580</name>
</gene>